<evidence type="ECO:0000256" key="1">
    <source>
        <dbReference type="SAM" id="MobiDB-lite"/>
    </source>
</evidence>
<sequence length="381" mass="42434">MLSSFGILFSDEAAVTAAEAADRNIREICAKNARGVELPSTSQDRIALDDETEETTGGSSAENKDRTSRSLFDLLHSAVANTYNLLTGGYYGTTAESNSEHERTLISDSANITLDDTGRKKCEKKIPHENCHRLEDNKEHSSEALSLQEAKLDETMDSVFAIYESAVENLKETTKEASSSAALLLNRLHEDGKSDDGKIEKDCKESVRGVIHHYSRNDNERTASQADNPYKETLARLERATTQVKDITNHILDKQQKHELDDDDEAFHEQVRRLHTHSKEVVQKALENVAALQIDVKESILKSAYAHDSSRLANTAEGTSKRADVEEEIEVETASTASSVDEEILPDDEEDEIVEREITESDSDEHFLPRQNLDDGNAEDD</sequence>
<keyword evidence="2" id="KW-1185">Reference proteome</keyword>
<evidence type="ECO:0000313" key="2">
    <source>
        <dbReference type="Proteomes" id="UP000887569"/>
    </source>
</evidence>
<feature type="compositionally biased region" description="Basic and acidic residues" evidence="1">
    <location>
        <begin position="355"/>
        <end position="368"/>
    </location>
</feature>
<evidence type="ECO:0000313" key="3">
    <source>
        <dbReference type="WBParaSite" id="PgR040_g065_t01"/>
    </source>
</evidence>
<dbReference type="Proteomes" id="UP000887569">
    <property type="component" value="Unplaced"/>
</dbReference>
<accession>A0A915BHJ1</accession>
<reference evidence="3" key="1">
    <citation type="submission" date="2022-11" db="UniProtKB">
        <authorList>
            <consortium name="WormBaseParasite"/>
        </authorList>
    </citation>
    <scope>IDENTIFICATION</scope>
</reference>
<dbReference type="WBParaSite" id="PgR040_g065_t01">
    <property type="protein sequence ID" value="PgR040_g065_t01"/>
    <property type="gene ID" value="PgR040_g065"/>
</dbReference>
<feature type="region of interest" description="Disordered" evidence="1">
    <location>
        <begin position="311"/>
        <end position="381"/>
    </location>
</feature>
<name>A0A915BHJ1_PARUN</name>
<proteinExistence type="predicted"/>
<dbReference type="AlphaFoldDB" id="A0A915BHJ1"/>
<organism evidence="2 3">
    <name type="scientific">Parascaris univalens</name>
    <name type="common">Nematode worm</name>
    <dbReference type="NCBI Taxonomy" id="6257"/>
    <lineage>
        <taxon>Eukaryota</taxon>
        <taxon>Metazoa</taxon>
        <taxon>Ecdysozoa</taxon>
        <taxon>Nematoda</taxon>
        <taxon>Chromadorea</taxon>
        <taxon>Rhabditida</taxon>
        <taxon>Spirurina</taxon>
        <taxon>Ascaridomorpha</taxon>
        <taxon>Ascaridoidea</taxon>
        <taxon>Ascarididae</taxon>
        <taxon>Parascaris</taxon>
    </lineage>
</organism>
<protein>
    <submittedName>
        <fullName evidence="3">Uncharacterized protein</fullName>
    </submittedName>
</protein>
<feature type="compositionally biased region" description="Acidic residues" evidence="1">
    <location>
        <begin position="340"/>
        <end position="354"/>
    </location>
</feature>
<feature type="region of interest" description="Disordered" evidence="1">
    <location>
        <begin position="40"/>
        <end position="66"/>
    </location>
</feature>